<proteinExistence type="predicted"/>
<protein>
    <submittedName>
        <fullName evidence="1">Uncharacterized protein</fullName>
    </submittedName>
</protein>
<reference evidence="1" key="1">
    <citation type="submission" date="2021-02" db="EMBL/GenBank/DDBJ databases">
        <authorList>
            <person name="Dougan E. K."/>
            <person name="Rhodes N."/>
            <person name="Thang M."/>
            <person name="Chan C."/>
        </authorList>
    </citation>
    <scope>NUCLEOTIDE SEQUENCE</scope>
</reference>
<evidence type="ECO:0000313" key="2">
    <source>
        <dbReference type="Proteomes" id="UP000626109"/>
    </source>
</evidence>
<dbReference type="AlphaFoldDB" id="A0A813JLE5"/>
<dbReference type="EMBL" id="CAJNNW010025916">
    <property type="protein sequence ID" value="CAE8681004.1"/>
    <property type="molecule type" value="Genomic_DNA"/>
</dbReference>
<sequence>MDFFRPHQINSLLVPWKIPAGAKPEEALAEPLQGEATAASAARNQRNYEEPRLRKLIQDYPPGQDGVDAGGFRLVEAKPTYLYAQFANSIALISDVEFAVRQDGTVLLRSAARSMSADPFGVVRTPPDGLASAKRLNYFASRLRQVGWTAPYITRETHPEYFKDNVDTSPGFTFQRKPGQGLILKLCLYFPPVLLSDVCSFWYLPRFANVADIVLFDFDFALRMIRVPTAVCEYHFHLATYKGTSGWVNSTRST</sequence>
<gene>
    <name evidence="1" type="ORF">PGLA2088_LOCUS22223</name>
</gene>
<evidence type="ECO:0000313" key="1">
    <source>
        <dbReference type="EMBL" id="CAE8681004.1"/>
    </source>
</evidence>
<name>A0A813JLE5_POLGL</name>
<organism evidence="1 2">
    <name type="scientific">Polarella glacialis</name>
    <name type="common">Dinoflagellate</name>
    <dbReference type="NCBI Taxonomy" id="89957"/>
    <lineage>
        <taxon>Eukaryota</taxon>
        <taxon>Sar</taxon>
        <taxon>Alveolata</taxon>
        <taxon>Dinophyceae</taxon>
        <taxon>Suessiales</taxon>
        <taxon>Suessiaceae</taxon>
        <taxon>Polarella</taxon>
    </lineage>
</organism>
<dbReference type="Proteomes" id="UP000626109">
    <property type="component" value="Unassembled WGS sequence"/>
</dbReference>
<comment type="caution">
    <text evidence="1">The sequence shown here is derived from an EMBL/GenBank/DDBJ whole genome shotgun (WGS) entry which is preliminary data.</text>
</comment>
<accession>A0A813JLE5</accession>